<dbReference type="PANTHER" id="PTHR42764">
    <property type="entry name" value="PHOSPHONATES UTILIZATION ATP-BINDING PROTEIN PHNK-RELATED"/>
    <property type="match status" value="1"/>
</dbReference>
<dbReference type="PIRSF" id="PIRSF037116">
    <property type="entry name" value="CP_lyase_PhnK"/>
    <property type="match status" value="1"/>
</dbReference>
<dbReference type="InterPro" id="IPR012700">
    <property type="entry name" value="PhnK"/>
</dbReference>
<dbReference type="InterPro" id="IPR003593">
    <property type="entry name" value="AAA+_ATPase"/>
</dbReference>
<dbReference type="Proteomes" id="UP000619376">
    <property type="component" value="Unassembled WGS sequence"/>
</dbReference>
<reference evidence="5" key="1">
    <citation type="journal article" date="2019" name="Int. J. Syst. Evol. Microbiol.">
        <title>The Global Catalogue of Microorganisms (GCM) 10K type strain sequencing project: providing services to taxonomists for standard genome sequencing and annotation.</title>
        <authorList>
            <consortium name="The Broad Institute Genomics Platform"/>
            <consortium name="The Broad Institute Genome Sequencing Center for Infectious Disease"/>
            <person name="Wu L."/>
            <person name="Ma J."/>
        </authorList>
    </citation>
    <scope>NUCLEOTIDE SEQUENCE [LARGE SCALE GENOMIC DNA]</scope>
    <source>
        <strain evidence="5">CGMCC 1.18437</strain>
    </source>
</reference>
<dbReference type="PROSITE" id="PS00211">
    <property type="entry name" value="ABC_TRANSPORTER_1"/>
    <property type="match status" value="1"/>
</dbReference>
<evidence type="ECO:0000313" key="4">
    <source>
        <dbReference type="EMBL" id="GHF64928.1"/>
    </source>
</evidence>
<dbReference type="InterPro" id="IPR027417">
    <property type="entry name" value="P-loop_NTPase"/>
</dbReference>
<dbReference type="InterPro" id="IPR017871">
    <property type="entry name" value="ABC_transporter-like_CS"/>
</dbReference>
<dbReference type="GO" id="GO:0005524">
    <property type="term" value="F:ATP binding"/>
    <property type="evidence" value="ECO:0007669"/>
    <property type="project" value="UniProtKB-KW"/>
</dbReference>
<evidence type="ECO:0000259" key="3">
    <source>
        <dbReference type="PROSITE" id="PS50893"/>
    </source>
</evidence>
<dbReference type="PROSITE" id="PS50893">
    <property type="entry name" value="ABC_TRANSPORTER_2"/>
    <property type="match status" value="1"/>
</dbReference>
<comment type="caution">
    <text evidence="4">The sequence shown here is derived from an EMBL/GenBank/DDBJ whole genome shotgun (WGS) entry which is preliminary data.</text>
</comment>
<name>A0ABQ3JUH0_9DEIO</name>
<evidence type="ECO:0000256" key="2">
    <source>
        <dbReference type="ARBA" id="ARBA00022840"/>
    </source>
</evidence>
<keyword evidence="2 4" id="KW-0067">ATP-binding</keyword>
<dbReference type="PANTHER" id="PTHR42764:SF1">
    <property type="entry name" value="PHOSPHONATES UTILIZATION ATP-BINDING PROTEIN PHNK-RELATED"/>
    <property type="match status" value="1"/>
</dbReference>
<dbReference type="Pfam" id="PF00005">
    <property type="entry name" value="ABC_tran"/>
    <property type="match status" value="1"/>
</dbReference>
<dbReference type="InterPro" id="IPR003439">
    <property type="entry name" value="ABC_transporter-like_ATP-bd"/>
</dbReference>
<proteinExistence type="predicted"/>
<gene>
    <name evidence="4" type="ORF">GCM10017781_45900</name>
</gene>
<dbReference type="SMART" id="SM00382">
    <property type="entry name" value="AAA"/>
    <property type="match status" value="1"/>
</dbReference>
<dbReference type="EMBL" id="BNAJ01000022">
    <property type="protein sequence ID" value="GHF64928.1"/>
    <property type="molecule type" value="Genomic_DNA"/>
</dbReference>
<keyword evidence="1" id="KW-0547">Nucleotide-binding</keyword>
<dbReference type="CDD" id="cd03257">
    <property type="entry name" value="ABC_NikE_OppD_transporters"/>
    <property type="match status" value="1"/>
</dbReference>
<feature type="domain" description="ABC transporter" evidence="3">
    <location>
        <begin position="25"/>
        <end position="270"/>
    </location>
</feature>
<dbReference type="Gene3D" id="3.40.50.300">
    <property type="entry name" value="P-loop containing nucleotide triphosphate hydrolases"/>
    <property type="match status" value="1"/>
</dbReference>
<evidence type="ECO:0000256" key="1">
    <source>
        <dbReference type="ARBA" id="ARBA00022741"/>
    </source>
</evidence>
<evidence type="ECO:0000313" key="5">
    <source>
        <dbReference type="Proteomes" id="UP000619376"/>
    </source>
</evidence>
<organism evidence="4 5">
    <name type="scientific">Deinococcus metalli</name>
    <dbReference type="NCBI Taxonomy" id="1141878"/>
    <lineage>
        <taxon>Bacteria</taxon>
        <taxon>Thermotogati</taxon>
        <taxon>Deinococcota</taxon>
        <taxon>Deinococci</taxon>
        <taxon>Deinococcales</taxon>
        <taxon>Deinococcaceae</taxon>
        <taxon>Deinococcus</taxon>
    </lineage>
</organism>
<accession>A0ABQ3JUH0</accession>
<keyword evidence="5" id="KW-1185">Reference proteome</keyword>
<dbReference type="SUPFAM" id="SSF52540">
    <property type="entry name" value="P-loop containing nucleoside triphosphate hydrolases"/>
    <property type="match status" value="1"/>
</dbReference>
<sequence length="274" mass="29654">MTASLTAELPGDLLAPQLMLAPPVLRARGLTRSYGSVTALAGVDVTVHPREVLGIVGESGSGKSSLLRVLNLEEGVDAGTYHLDVPGNAGRDLLSLSRFERRELRVRHIGIVYQNPYLGLRMRHTSSGNVAERLVLAGERSFAALREAGRVSLAASEFPLARLDDPPIELSGGMQQRVQLAKAIALRPALLLLDEPTTGLDVSVQALVLDTLRRVRRELDVAMVIVSHDLGVIRTLADRVMVMRGGQVVEVGLVDQVLEDPLHPYTQQLVHAKL</sequence>
<protein>
    <submittedName>
        <fullName evidence="4">ABC transporter ATP-binding protein</fullName>
    </submittedName>
</protein>